<dbReference type="Proteomes" id="UP000094385">
    <property type="component" value="Unassembled WGS sequence"/>
</dbReference>
<protein>
    <submittedName>
        <fullName evidence="2">Uncharacterized protein</fullName>
    </submittedName>
</protein>
<feature type="region of interest" description="Disordered" evidence="1">
    <location>
        <begin position="82"/>
        <end position="111"/>
    </location>
</feature>
<accession>A0A1E3PZF4</accession>
<evidence type="ECO:0000313" key="2">
    <source>
        <dbReference type="EMBL" id="ODQ70292.1"/>
    </source>
</evidence>
<evidence type="ECO:0000256" key="1">
    <source>
        <dbReference type="SAM" id="MobiDB-lite"/>
    </source>
</evidence>
<gene>
    <name evidence="2" type="ORF">LIPSTDRAFT_74543</name>
</gene>
<reference evidence="2 3" key="1">
    <citation type="journal article" date="2016" name="Proc. Natl. Acad. Sci. U.S.A.">
        <title>Comparative genomics of biotechnologically important yeasts.</title>
        <authorList>
            <person name="Riley R."/>
            <person name="Haridas S."/>
            <person name="Wolfe K.H."/>
            <person name="Lopes M.R."/>
            <person name="Hittinger C.T."/>
            <person name="Goeker M."/>
            <person name="Salamov A.A."/>
            <person name="Wisecaver J.H."/>
            <person name="Long T.M."/>
            <person name="Calvey C.H."/>
            <person name="Aerts A.L."/>
            <person name="Barry K.W."/>
            <person name="Choi C."/>
            <person name="Clum A."/>
            <person name="Coughlan A.Y."/>
            <person name="Deshpande S."/>
            <person name="Douglass A.P."/>
            <person name="Hanson S.J."/>
            <person name="Klenk H.-P."/>
            <person name="LaButti K.M."/>
            <person name="Lapidus A."/>
            <person name="Lindquist E.A."/>
            <person name="Lipzen A.M."/>
            <person name="Meier-Kolthoff J.P."/>
            <person name="Ohm R.A."/>
            <person name="Otillar R.P."/>
            <person name="Pangilinan J.L."/>
            <person name="Peng Y."/>
            <person name="Rokas A."/>
            <person name="Rosa C.A."/>
            <person name="Scheuner C."/>
            <person name="Sibirny A.A."/>
            <person name="Slot J.C."/>
            <person name="Stielow J.B."/>
            <person name="Sun H."/>
            <person name="Kurtzman C.P."/>
            <person name="Blackwell M."/>
            <person name="Grigoriev I.V."/>
            <person name="Jeffries T.W."/>
        </authorList>
    </citation>
    <scope>NUCLEOTIDE SEQUENCE [LARGE SCALE GENOMIC DNA]</scope>
    <source>
        <strain evidence="2 3">NRRL Y-11557</strain>
    </source>
</reference>
<organism evidence="2 3">
    <name type="scientific">Lipomyces starkeyi NRRL Y-11557</name>
    <dbReference type="NCBI Taxonomy" id="675824"/>
    <lineage>
        <taxon>Eukaryota</taxon>
        <taxon>Fungi</taxon>
        <taxon>Dikarya</taxon>
        <taxon>Ascomycota</taxon>
        <taxon>Saccharomycotina</taxon>
        <taxon>Lipomycetes</taxon>
        <taxon>Lipomycetales</taxon>
        <taxon>Lipomycetaceae</taxon>
        <taxon>Lipomyces</taxon>
    </lineage>
</organism>
<keyword evidence="3" id="KW-1185">Reference proteome</keyword>
<dbReference type="AlphaFoldDB" id="A0A1E3PZF4"/>
<sequence>MTSFVAGPHRLTFPSRSPVSWEISADVGSLRVPMGRPFLGSLTGESLTVRSVWGSICCQSMFKGGNTGCTLQPWMNSTTGIGSHAGFDESKANGNDAKWNNPIKSPPRHLQPPEGAFLHDFRVDEFQC</sequence>
<dbReference type="EMBL" id="KV454300">
    <property type="protein sequence ID" value="ODQ70292.1"/>
    <property type="molecule type" value="Genomic_DNA"/>
</dbReference>
<proteinExistence type="predicted"/>
<name>A0A1E3PZF4_LIPST</name>
<evidence type="ECO:0000313" key="3">
    <source>
        <dbReference type="Proteomes" id="UP000094385"/>
    </source>
</evidence>